<dbReference type="SMART" id="SM00267">
    <property type="entry name" value="GGDEF"/>
    <property type="match status" value="1"/>
</dbReference>
<dbReference type="SUPFAM" id="SSF141868">
    <property type="entry name" value="EAL domain-like"/>
    <property type="match status" value="1"/>
</dbReference>
<name>A0A1H4DYM2_9BURK</name>
<dbReference type="InterPro" id="IPR029787">
    <property type="entry name" value="Nucleotide_cyclase"/>
</dbReference>
<dbReference type="InterPro" id="IPR001633">
    <property type="entry name" value="EAL_dom"/>
</dbReference>
<organism evidence="3 4">
    <name type="scientific">Paraburkholderia sartisoli</name>
    <dbReference type="NCBI Taxonomy" id="83784"/>
    <lineage>
        <taxon>Bacteria</taxon>
        <taxon>Pseudomonadati</taxon>
        <taxon>Pseudomonadota</taxon>
        <taxon>Betaproteobacteria</taxon>
        <taxon>Burkholderiales</taxon>
        <taxon>Burkholderiaceae</taxon>
        <taxon>Paraburkholderia</taxon>
    </lineage>
</organism>
<dbReference type="InterPro" id="IPR000014">
    <property type="entry name" value="PAS"/>
</dbReference>
<dbReference type="InterPro" id="IPR035919">
    <property type="entry name" value="EAL_sf"/>
</dbReference>
<feature type="domain" description="GGDEF" evidence="2">
    <location>
        <begin position="365"/>
        <end position="498"/>
    </location>
</feature>
<dbReference type="PIRSF" id="PIRSF005925">
    <property type="entry name" value="Dos"/>
    <property type="match status" value="1"/>
</dbReference>
<dbReference type="NCBIfam" id="TIGR00254">
    <property type="entry name" value="GGDEF"/>
    <property type="match status" value="1"/>
</dbReference>
<dbReference type="InterPro" id="IPR043128">
    <property type="entry name" value="Rev_trsase/Diguanyl_cyclase"/>
</dbReference>
<dbReference type="PROSITE" id="PS50883">
    <property type="entry name" value="EAL"/>
    <property type="match status" value="1"/>
</dbReference>
<dbReference type="OrthoDB" id="9813903at2"/>
<dbReference type="PANTHER" id="PTHR44757">
    <property type="entry name" value="DIGUANYLATE CYCLASE DGCP"/>
    <property type="match status" value="1"/>
</dbReference>
<dbReference type="Pfam" id="PF00990">
    <property type="entry name" value="GGDEF"/>
    <property type="match status" value="1"/>
</dbReference>
<dbReference type="CDD" id="cd01948">
    <property type="entry name" value="EAL"/>
    <property type="match status" value="1"/>
</dbReference>
<dbReference type="InterPro" id="IPR052155">
    <property type="entry name" value="Biofilm_reg_signaling"/>
</dbReference>
<dbReference type="EMBL" id="FNRQ01000003">
    <property type="protein sequence ID" value="SEA77884.1"/>
    <property type="molecule type" value="Genomic_DNA"/>
</dbReference>
<evidence type="ECO:0000259" key="1">
    <source>
        <dbReference type="PROSITE" id="PS50883"/>
    </source>
</evidence>
<dbReference type="CDD" id="cd01949">
    <property type="entry name" value="GGDEF"/>
    <property type="match status" value="1"/>
</dbReference>
<proteinExistence type="predicted"/>
<dbReference type="RefSeq" id="WP_090532967.1">
    <property type="nucleotide sequence ID" value="NZ_FNRQ01000003.1"/>
</dbReference>
<dbReference type="Pfam" id="PF00563">
    <property type="entry name" value="EAL"/>
    <property type="match status" value="1"/>
</dbReference>
<dbReference type="Proteomes" id="UP000198638">
    <property type="component" value="Unassembled WGS sequence"/>
</dbReference>
<gene>
    <name evidence="3" type="ORF">SAMN05192564_10329</name>
</gene>
<dbReference type="SUPFAM" id="SSF55073">
    <property type="entry name" value="Nucleotide cyclase"/>
    <property type="match status" value="1"/>
</dbReference>
<dbReference type="Gene3D" id="3.20.20.450">
    <property type="entry name" value="EAL domain"/>
    <property type="match status" value="1"/>
</dbReference>
<dbReference type="SMART" id="SM00052">
    <property type="entry name" value="EAL"/>
    <property type="match status" value="1"/>
</dbReference>
<dbReference type="Gene3D" id="3.30.450.40">
    <property type="match status" value="1"/>
</dbReference>
<dbReference type="FunFam" id="3.20.20.450:FF:000001">
    <property type="entry name" value="Cyclic di-GMP phosphodiesterase yahA"/>
    <property type="match status" value="1"/>
</dbReference>
<dbReference type="Gene3D" id="3.30.450.20">
    <property type="entry name" value="PAS domain"/>
    <property type="match status" value="1"/>
</dbReference>
<dbReference type="InterPro" id="IPR035965">
    <property type="entry name" value="PAS-like_dom_sf"/>
</dbReference>
<evidence type="ECO:0000313" key="4">
    <source>
        <dbReference type="Proteomes" id="UP000198638"/>
    </source>
</evidence>
<accession>A0A1H4DYM2</accession>
<dbReference type="InterPro" id="IPR000160">
    <property type="entry name" value="GGDEF_dom"/>
</dbReference>
<dbReference type="InterPro" id="IPR003018">
    <property type="entry name" value="GAF"/>
</dbReference>
<reference evidence="4" key="1">
    <citation type="submission" date="2016-10" db="EMBL/GenBank/DDBJ databases">
        <authorList>
            <person name="Varghese N."/>
            <person name="Submissions S."/>
        </authorList>
    </citation>
    <scope>NUCLEOTIDE SEQUENCE [LARGE SCALE GENOMIC DNA]</scope>
    <source>
        <strain evidence="4">LMG 24000</strain>
    </source>
</reference>
<dbReference type="STRING" id="83784.SAMN05192564_10329"/>
<dbReference type="CDD" id="cd00130">
    <property type="entry name" value="PAS"/>
    <property type="match status" value="1"/>
</dbReference>
<evidence type="ECO:0000259" key="2">
    <source>
        <dbReference type="PROSITE" id="PS50887"/>
    </source>
</evidence>
<protein>
    <submittedName>
        <fullName evidence="3">Diguanylate cyclase (GGDEF) domain-containing protein</fullName>
    </submittedName>
</protein>
<dbReference type="Pfam" id="PF13188">
    <property type="entry name" value="PAS_8"/>
    <property type="match status" value="1"/>
</dbReference>
<dbReference type="Pfam" id="PF13185">
    <property type="entry name" value="GAF_2"/>
    <property type="match status" value="1"/>
</dbReference>
<dbReference type="PANTHER" id="PTHR44757:SF2">
    <property type="entry name" value="BIOFILM ARCHITECTURE MAINTENANCE PROTEIN MBAA"/>
    <property type="match status" value="1"/>
</dbReference>
<dbReference type="SMART" id="SM00065">
    <property type="entry name" value="GAF"/>
    <property type="match status" value="1"/>
</dbReference>
<keyword evidence="4" id="KW-1185">Reference proteome</keyword>
<dbReference type="PROSITE" id="PS50887">
    <property type="entry name" value="GGDEF"/>
    <property type="match status" value="1"/>
</dbReference>
<dbReference type="SUPFAM" id="SSF55781">
    <property type="entry name" value="GAF domain-like"/>
    <property type="match status" value="1"/>
</dbReference>
<evidence type="ECO:0000313" key="3">
    <source>
        <dbReference type="EMBL" id="SEA77884.1"/>
    </source>
</evidence>
<dbReference type="Gene3D" id="3.30.70.270">
    <property type="match status" value="1"/>
</dbReference>
<feature type="domain" description="EAL" evidence="1">
    <location>
        <begin position="507"/>
        <end position="760"/>
    </location>
</feature>
<dbReference type="AlphaFoldDB" id="A0A1H4DYM2"/>
<dbReference type="InterPro" id="IPR012226">
    <property type="entry name" value="Diguanyl_cyclase/Pdiesterase"/>
</dbReference>
<dbReference type="InterPro" id="IPR029016">
    <property type="entry name" value="GAF-like_dom_sf"/>
</dbReference>
<dbReference type="SUPFAM" id="SSF55785">
    <property type="entry name" value="PYP-like sensor domain (PAS domain)"/>
    <property type="match status" value="1"/>
</dbReference>
<sequence>MIRQETAGFAIDAEPESARYRSSLAEEVLASEQSVLRLITRNTPLPELLVEVCRRAEALLGIGASCTILLLDEDGCRMRMGAAPSLPASYSASLDGLQIGHGRGSCGTAMFERRMVVVEDIETDPLWEEFRHLALPVGLRACWSIPLQDDAGTVLGAFAVYYRTPRRPGGEEEAILRDIGRSVGLAVHQDTIARRLAQSEEYHRLVVDHLNEGIVVQSPDGVVLACNPSARRMLHAKTRLVGDSIYSVLRHAVWEDGTPIPPDEQPTHRVLASGKPLLGLTMGLVLADGEMVWITENVVPIIKPGESEAGSVLISFNDIGPVREAHRQLRELATRDSLTGLYNRAYLADRMRELFEPADGSAPPERIAVLFVDLDGFKKVNDTAGHDAGDALLCSVAGRLARCVGEADTLARVGGDEFVIVVSGYRDARDLATLARQVLDTIAVPFEIADNEYYLGVSIGISVSPGDGQDATMLMRHADSAMYHAKQRGRNNFQFFTAELNQRLQRRFMIEQSLRRALAAGELSLVYQPVIDSGCGRTIGAEALLRWHHEELGQVSPAEFIPVAEDTGLIVAIGHWVLERACEQAAEWRRTIAPDLVIAVNLSPRQFNDGLVERIAACLARTRLDPGALELEITEGLLMRDSEAVLPMLLALAGMGVRISVDDFGTGYSSLSYLKRFPLHNLKVDRSFVAGLPDHRDSVAITQAVVAMAHSLGMNVTAEGVETVEQAAFLRTIGCDKQQGYLFSRPVEAHAYAHHLLAPYDAPGVQMAR</sequence>